<reference evidence="2" key="1">
    <citation type="journal article" date="2014" name="Front. Microbiol.">
        <title>High frequency of phylogenetically diverse reductive dehalogenase-homologous genes in deep subseafloor sedimentary metagenomes.</title>
        <authorList>
            <person name="Kawai M."/>
            <person name="Futagami T."/>
            <person name="Toyoda A."/>
            <person name="Takaki Y."/>
            <person name="Nishi S."/>
            <person name="Hori S."/>
            <person name="Arai W."/>
            <person name="Tsubouchi T."/>
            <person name="Morono Y."/>
            <person name="Uchiyama I."/>
            <person name="Ito T."/>
            <person name="Fujiyama A."/>
            <person name="Inagaki F."/>
            <person name="Takami H."/>
        </authorList>
    </citation>
    <scope>NUCLEOTIDE SEQUENCE</scope>
    <source>
        <strain evidence="2">Expedition CK06-06</strain>
    </source>
</reference>
<name>X1F0A6_9ZZZZ</name>
<dbReference type="AlphaFoldDB" id="X1F0A6"/>
<dbReference type="Gene3D" id="3.40.630.30">
    <property type="match status" value="1"/>
</dbReference>
<dbReference type="Pfam" id="PF13302">
    <property type="entry name" value="Acetyltransf_3"/>
    <property type="match status" value="1"/>
</dbReference>
<protein>
    <recommendedName>
        <fullName evidence="1">N-acetyltransferase domain-containing protein</fullName>
    </recommendedName>
</protein>
<evidence type="ECO:0000259" key="1">
    <source>
        <dbReference type="PROSITE" id="PS51186"/>
    </source>
</evidence>
<dbReference type="InterPro" id="IPR016181">
    <property type="entry name" value="Acyl_CoA_acyltransferase"/>
</dbReference>
<dbReference type="InterPro" id="IPR000182">
    <property type="entry name" value="GNAT_dom"/>
</dbReference>
<organism evidence="2">
    <name type="scientific">marine sediment metagenome</name>
    <dbReference type="NCBI Taxonomy" id="412755"/>
    <lineage>
        <taxon>unclassified sequences</taxon>
        <taxon>metagenomes</taxon>
        <taxon>ecological metagenomes</taxon>
    </lineage>
</organism>
<dbReference type="PANTHER" id="PTHR43415">
    <property type="entry name" value="SPERMIDINE N(1)-ACETYLTRANSFERASE"/>
    <property type="match status" value="1"/>
</dbReference>
<comment type="caution">
    <text evidence="2">The sequence shown here is derived from an EMBL/GenBank/DDBJ whole genome shotgun (WGS) entry which is preliminary data.</text>
</comment>
<feature type="domain" description="N-acetyltransferase" evidence="1">
    <location>
        <begin position="7"/>
        <end position="169"/>
    </location>
</feature>
<dbReference type="EMBL" id="BARU01009591">
    <property type="protein sequence ID" value="GAH39051.1"/>
    <property type="molecule type" value="Genomic_DNA"/>
</dbReference>
<evidence type="ECO:0000313" key="2">
    <source>
        <dbReference type="EMBL" id="GAH39051.1"/>
    </source>
</evidence>
<accession>X1F0A6</accession>
<dbReference type="PROSITE" id="PS51186">
    <property type="entry name" value="GNAT"/>
    <property type="match status" value="1"/>
</dbReference>
<sequence length="175" mass="21115">MFGYEKISMRPVEARDLEKIRNLRNEQSTWQYLSDASLISESMQHQWFDNLTRTMDERYYTIEKTKDGVFLGVIRTDQIDLKNRSIRVGCDIIPSERGKGYGTTAFHMILRYFFIYNSYHRLWLCVLDNNEIAKKLYKNVGFKEEGRLREAIWREGKWHDYIVMSILEEEYKEDK</sequence>
<dbReference type="SUPFAM" id="SSF55729">
    <property type="entry name" value="Acyl-CoA N-acyltransferases (Nat)"/>
    <property type="match status" value="1"/>
</dbReference>
<gene>
    <name evidence="2" type="ORF">S03H2_18482</name>
</gene>
<proteinExistence type="predicted"/>
<dbReference type="PANTHER" id="PTHR43415:SF3">
    <property type="entry name" value="GNAT-FAMILY ACETYLTRANSFERASE"/>
    <property type="match status" value="1"/>
</dbReference>
<dbReference type="GO" id="GO:0016747">
    <property type="term" value="F:acyltransferase activity, transferring groups other than amino-acyl groups"/>
    <property type="evidence" value="ECO:0007669"/>
    <property type="project" value="InterPro"/>
</dbReference>